<proteinExistence type="predicted"/>
<dbReference type="InterPro" id="IPR036036">
    <property type="entry name" value="SOCS_box-like_dom_sf"/>
</dbReference>
<feature type="domain" description="SOCS box" evidence="1">
    <location>
        <begin position="276"/>
        <end position="313"/>
    </location>
</feature>
<dbReference type="Pfam" id="PF07525">
    <property type="entry name" value="SOCS_box"/>
    <property type="match status" value="1"/>
</dbReference>
<dbReference type="GO" id="GO:0035556">
    <property type="term" value="P:intracellular signal transduction"/>
    <property type="evidence" value="ECO:0007669"/>
    <property type="project" value="InterPro"/>
</dbReference>
<evidence type="ECO:0000313" key="3">
    <source>
        <dbReference type="Proteomes" id="UP000762676"/>
    </source>
</evidence>
<evidence type="ECO:0000313" key="2">
    <source>
        <dbReference type="EMBL" id="GFR79998.1"/>
    </source>
</evidence>
<dbReference type="InterPro" id="IPR001496">
    <property type="entry name" value="SOCS_box"/>
</dbReference>
<protein>
    <recommendedName>
        <fullName evidence="1">SOCS box domain-containing protein</fullName>
    </recommendedName>
</protein>
<dbReference type="EMBL" id="BMAT01008190">
    <property type="protein sequence ID" value="GFR79998.1"/>
    <property type="molecule type" value="Genomic_DNA"/>
</dbReference>
<dbReference type="AlphaFoldDB" id="A0AAV4G4V3"/>
<sequence length="319" mass="36722">MSNSFLRSSKQELVVYEKETLKSFTVHLPRAVSPELTEFLRDNRRPGRRRRSIRTTRVVAYHDKFIVVQTCQGHFVINHGTRRWYEVYISPSTSCLLLRPDVRYQYQAAPAFTVQSVTWYPPLENINVKAIPSTLAQHRFTFNAKLGDGHIIAAAYRSVLVLKLEDWSVAVSRNLMLNFSMVRQIRSSPSGDYLAIRYTFPSDGCSVNNILILHYPQFTKAMQVNVRGAYWPVSDLVNLQVFPRFSLSESCLAVMKQHSYSRRVFVYKLPLAGLLPLRQLCRQAILHLVHPNDIARLPLPYSLHRFLLQPALPTFSASQ</sequence>
<keyword evidence="3" id="KW-1185">Reference proteome</keyword>
<dbReference type="Proteomes" id="UP000762676">
    <property type="component" value="Unassembled WGS sequence"/>
</dbReference>
<dbReference type="SUPFAM" id="SSF158235">
    <property type="entry name" value="SOCS box-like"/>
    <property type="match status" value="1"/>
</dbReference>
<dbReference type="PROSITE" id="PS50225">
    <property type="entry name" value="SOCS"/>
    <property type="match status" value="1"/>
</dbReference>
<evidence type="ECO:0000259" key="1">
    <source>
        <dbReference type="PROSITE" id="PS50225"/>
    </source>
</evidence>
<accession>A0AAV4G4V3</accession>
<name>A0AAV4G4V3_9GAST</name>
<gene>
    <name evidence="2" type="ORF">ElyMa_004036300</name>
</gene>
<comment type="caution">
    <text evidence="2">The sequence shown here is derived from an EMBL/GenBank/DDBJ whole genome shotgun (WGS) entry which is preliminary data.</text>
</comment>
<organism evidence="2 3">
    <name type="scientific">Elysia marginata</name>
    <dbReference type="NCBI Taxonomy" id="1093978"/>
    <lineage>
        <taxon>Eukaryota</taxon>
        <taxon>Metazoa</taxon>
        <taxon>Spiralia</taxon>
        <taxon>Lophotrochozoa</taxon>
        <taxon>Mollusca</taxon>
        <taxon>Gastropoda</taxon>
        <taxon>Heterobranchia</taxon>
        <taxon>Euthyneura</taxon>
        <taxon>Panpulmonata</taxon>
        <taxon>Sacoglossa</taxon>
        <taxon>Placobranchoidea</taxon>
        <taxon>Plakobranchidae</taxon>
        <taxon>Elysia</taxon>
    </lineage>
</organism>
<reference evidence="2 3" key="1">
    <citation type="journal article" date="2021" name="Elife">
        <title>Chloroplast acquisition without the gene transfer in kleptoplastic sea slugs, Plakobranchus ocellatus.</title>
        <authorList>
            <person name="Maeda T."/>
            <person name="Takahashi S."/>
            <person name="Yoshida T."/>
            <person name="Shimamura S."/>
            <person name="Takaki Y."/>
            <person name="Nagai Y."/>
            <person name="Toyoda A."/>
            <person name="Suzuki Y."/>
            <person name="Arimoto A."/>
            <person name="Ishii H."/>
            <person name="Satoh N."/>
            <person name="Nishiyama T."/>
            <person name="Hasebe M."/>
            <person name="Maruyama T."/>
            <person name="Minagawa J."/>
            <person name="Obokata J."/>
            <person name="Shigenobu S."/>
        </authorList>
    </citation>
    <scope>NUCLEOTIDE SEQUENCE [LARGE SCALE GENOMIC DNA]</scope>
</reference>